<dbReference type="InterPro" id="IPR002589">
    <property type="entry name" value="Macro_dom"/>
</dbReference>
<dbReference type="GeneID" id="24841187"/>
<dbReference type="EMBL" id="CP006019">
    <property type="protein sequence ID" value="AIF68499.1"/>
    <property type="molecule type" value="Genomic_DNA"/>
</dbReference>
<evidence type="ECO:0000313" key="2">
    <source>
        <dbReference type="EMBL" id="AIF68499.1"/>
    </source>
</evidence>
<dbReference type="PROSITE" id="PS51154">
    <property type="entry name" value="MACRO"/>
    <property type="match status" value="1"/>
</dbReference>
<dbReference type="PANTHER" id="PTHR11106">
    <property type="entry name" value="GANGLIOSIDE INDUCED DIFFERENTIATION ASSOCIATED PROTEIN 2-RELATED"/>
    <property type="match status" value="1"/>
</dbReference>
<dbReference type="Pfam" id="PF01661">
    <property type="entry name" value="Macro"/>
    <property type="match status" value="1"/>
</dbReference>
<keyword evidence="3" id="KW-1185">Reference proteome</keyword>
<dbReference type="SUPFAM" id="SSF52949">
    <property type="entry name" value="Macro domain-like"/>
    <property type="match status" value="1"/>
</dbReference>
<dbReference type="Gene3D" id="3.40.220.10">
    <property type="entry name" value="Leucine Aminopeptidase, subunit E, domain 1"/>
    <property type="match status" value="1"/>
</dbReference>
<dbReference type="HOGENOM" id="CLU_046550_7_0_2"/>
<dbReference type="SMART" id="SM00506">
    <property type="entry name" value="A1pp"/>
    <property type="match status" value="1"/>
</dbReference>
<organism evidence="2 3">
    <name type="scientific">Palaeococcus pacificus DY20341</name>
    <dbReference type="NCBI Taxonomy" id="1343739"/>
    <lineage>
        <taxon>Archaea</taxon>
        <taxon>Methanobacteriati</taxon>
        <taxon>Methanobacteriota</taxon>
        <taxon>Thermococci</taxon>
        <taxon>Thermococcales</taxon>
        <taxon>Thermococcaceae</taxon>
        <taxon>Palaeococcus</taxon>
    </lineage>
</organism>
<accession>A0A075LQ95</accession>
<dbReference type="AlphaFoldDB" id="A0A075LQ95"/>
<evidence type="ECO:0000259" key="1">
    <source>
        <dbReference type="PROSITE" id="PS51154"/>
    </source>
</evidence>
<dbReference type="Proteomes" id="UP000027981">
    <property type="component" value="Chromosome"/>
</dbReference>
<proteinExistence type="predicted"/>
<dbReference type="RefSeq" id="WP_048163962.1">
    <property type="nucleotide sequence ID" value="NZ_CP006019.1"/>
</dbReference>
<dbReference type="eggNOG" id="arCOG04225">
    <property type="taxonomic scope" value="Archaea"/>
</dbReference>
<sequence>MNLTELTFGNLTFKLAQGDITKLPAEAIVNAANKYLEHGGGVALAIAKAAAGDPYEYIKISKEAMREQIGRNHIEHGEVVVTPALNMERFGIKYVIHTVGPYCGGKWDENLKEKLKKAILGALRKAEELNISSIAFPAISAGIYGCPLGEVVKTFLKVVEEFSGEAESVKEVYLVLYSKKDAERALKILG</sequence>
<protein>
    <recommendedName>
        <fullName evidence="1">Macro domain-containing protein</fullName>
    </recommendedName>
</protein>
<gene>
    <name evidence="2" type="ORF">PAP_00260</name>
</gene>
<reference evidence="3" key="1">
    <citation type="submission" date="2013-06" db="EMBL/GenBank/DDBJ databases">
        <title>Complete Genome Sequence of Hyperthermophilic Palaeococcus pacificus DY20341T, Isolated from a Deep-Sea Hydrothermal Sediments.</title>
        <authorList>
            <person name="Zeng X."/>
            <person name="Shao Z."/>
        </authorList>
    </citation>
    <scope>NUCLEOTIDE SEQUENCE [LARGE SCALE GENOMIC DNA]</scope>
    <source>
        <strain evidence="3">DY20341</strain>
    </source>
</reference>
<reference evidence="2 3" key="2">
    <citation type="journal article" date="2015" name="Genome Announc.">
        <title>Complete Genome Sequence of Hyperthermophilic Piezophilic Archaeon Palaeococcus pacificus DY20341T, Isolated from Deep-Sea Hydrothermal Sediments.</title>
        <authorList>
            <person name="Zeng X."/>
            <person name="Jebbar M."/>
            <person name="Shao Z."/>
        </authorList>
    </citation>
    <scope>NUCLEOTIDE SEQUENCE [LARGE SCALE GENOMIC DNA]</scope>
    <source>
        <strain evidence="2 3">DY20341</strain>
    </source>
</reference>
<evidence type="ECO:0000313" key="3">
    <source>
        <dbReference type="Proteomes" id="UP000027981"/>
    </source>
</evidence>
<dbReference type="InterPro" id="IPR043472">
    <property type="entry name" value="Macro_dom-like"/>
</dbReference>
<dbReference type="NCBIfam" id="NF001662">
    <property type="entry name" value="PRK00431.1-3"/>
    <property type="match status" value="1"/>
</dbReference>
<dbReference type="PANTHER" id="PTHR11106:SF27">
    <property type="entry name" value="MACRO DOMAIN-CONTAINING PROTEIN"/>
    <property type="match status" value="1"/>
</dbReference>
<name>A0A075LQ95_9EURY</name>
<dbReference type="KEGG" id="ppac:PAP_00260"/>
<dbReference type="OrthoDB" id="15450at2157"/>
<feature type="domain" description="Macro" evidence="1">
    <location>
        <begin position="1"/>
        <end position="190"/>
    </location>
</feature>
<dbReference type="STRING" id="1343739.PAP_00260"/>